<dbReference type="EMBL" id="JAAOYO010000003">
    <property type="protein sequence ID" value="NII41290.1"/>
    <property type="molecule type" value="Genomic_DNA"/>
</dbReference>
<name>A0ABX0T734_9MICO</name>
<sequence>MQFQHIAGVGTRLWRWSRSSGTQPRLLHAGKAAAAAALAWVLARHVPGVASDYPYYAPLGAVVAMQTTVFAGLRSGVQTLVGIALGIAVAAFTMWVGEPGVLAVALAVGVGVLVGGFRILGEGSSWVSTAALFVLLVGGAHAEGYSLGYLVQMAVGVVVGLLVNFLVFPPLRFWDAERRIDQVNGVLAEHLDGLADVLEHGDRDERAWDRAQDRLDRAIADVRSRVSIAQESRRINPRGALRGSRARLQRDGARFRALERVAWYTTDLTELVARSGPVSANLGRPDEAFTGPLVTAIRQVAAMVRGDHPPDEGDRAISALEQALDASHEYPSDVAVTSSALVSLRGIVESERRATQDVDTETGPAAGPARSGLRARLGRGRRA</sequence>
<keyword evidence="2" id="KW-1133">Transmembrane helix</keyword>
<evidence type="ECO:0000256" key="2">
    <source>
        <dbReference type="SAM" id="Phobius"/>
    </source>
</evidence>
<proteinExistence type="predicted"/>
<feature type="transmembrane region" description="Helical" evidence="2">
    <location>
        <begin position="125"/>
        <end position="142"/>
    </location>
</feature>
<gene>
    <name evidence="3" type="ORF">E9228_001937</name>
</gene>
<keyword evidence="4" id="KW-1185">Reference proteome</keyword>
<feature type="region of interest" description="Disordered" evidence="1">
    <location>
        <begin position="351"/>
        <end position="383"/>
    </location>
</feature>
<organism evidence="3 4">
    <name type="scientific">Curtobacterium salicis</name>
    <dbReference type="NCBI Taxonomy" id="1779862"/>
    <lineage>
        <taxon>Bacteria</taxon>
        <taxon>Bacillati</taxon>
        <taxon>Actinomycetota</taxon>
        <taxon>Actinomycetes</taxon>
        <taxon>Micrococcales</taxon>
        <taxon>Microbacteriaceae</taxon>
        <taxon>Curtobacterium</taxon>
    </lineage>
</organism>
<dbReference type="Proteomes" id="UP001318300">
    <property type="component" value="Unassembled WGS sequence"/>
</dbReference>
<feature type="transmembrane region" description="Helical" evidence="2">
    <location>
        <begin position="102"/>
        <end position="120"/>
    </location>
</feature>
<protein>
    <submittedName>
        <fullName evidence="3">Uncharacterized membrane protein YgaE (UPF0421/DUF939 family)</fullName>
    </submittedName>
</protein>
<feature type="transmembrane region" description="Helical" evidence="2">
    <location>
        <begin position="80"/>
        <end position="96"/>
    </location>
</feature>
<evidence type="ECO:0000313" key="4">
    <source>
        <dbReference type="Proteomes" id="UP001318300"/>
    </source>
</evidence>
<feature type="compositionally biased region" description="Low complexity" evidence="1">
    <location>
        <begin position="363"/>
        <end position="375"/>
    </location>
</feature>
<keyword evidence="2" id="KW-0812">Transmembrane</keyword>
<reference evidence="3 4" key="1">
    <citation type="submission" date="2020-03" db="EMBL/GenBank/DDBJ databases">
        <title>Above-ground endophytic microbial communities from plants in different locations in the United States.</title>
        <authorList>
            <person name="Frank C."/>
        </authorList>
    </citation>
    <scope>NUCLEOTIDE SEQUENCE [LARGE SCALE GENOMIC DNA]</scope>
    <source>
        <strain evidence="3 4">WW7</strain>
    </source>
</reference>
<keyword evidence="2" id="KW-0472">Membrane</keyword>
<dbReference type="RefSeq" id="WP_166780370.1">
    <property type="nucleotide sequence ID" value="NZ_JAAOYO010000003.1"/>
</dbReference>
<evidence type="ECO:0000256" key="1">
    <source>
        <dbReference type="SAM" id="MobiDB-lite"/>
    </source>
</evidence>
<accession>A0ABX0T734</accession>
<comment type="caution">
    <text evidence="3">The sequence shown here is derived from an EMBL/GenBank/DDBJ whole genome shotgun (WGS) entry which is preliminary data.</text>
</comment>
<evidence type="ECO:0000313" key="3">
    <source>
        <dbReference type="EMBL" id="NII41290.1"/>
    </source>
</evidence>
<feature type="transmembrane region" description="Helical" evidence="2">
    <location>
        <begin position="148"/>
        <end position="168"/>
    </location>
</feature>